<sequence length="119" mass="13042">MAQSEEQATEEFLLTGFSPVLVWRPICFSRPPPRPLICDLCGVVSLRPAFPGSCPHWYCTTCYQNVLRHDLPLCPLDRKEVSKSGLAGDAFSVDLVELVEGGRHALSRTPPLAATTCSL</sequence>
<evidence type="ECO:0000256" key="3">
    <source>
        <dbReference type="ARBA" id="ARBA00022833"/>
    </source>
</evidence>
<dbReference type="Gene3D" id="3.30.40.10">
    <property type="entry name" value="Zinc/RING finger domain, C3HC4 (zinc finger)"/>
    <property type="match status" value="1"/>
</dbReference>
<evidence type="ECO:0000256" key="2">
    <source>
        <dbReference type="ARBA" id="ARBA00022771"/>
    </source>
</evidence>
<name>A0A090X845_IXORI</name>
<accession>A0A090X845</accession>
<organism evidence="4">
    <name type="scientific">Ixodes ricinus</name>
    <name type="common">Common tick</name>
    <name type="synonym">Acarus ricinus</name>
    <dbReference type="NCBI Taxonomy" id="34613"/>
    <lineage>
        <taxon>Eukaryota</taxon>
        <taxon>Metazoa</taxon>
        <taxon>Ecdysozoa</taxon>
        <taxon>Arthropoda</taxon>
        <taxon>Chelicerata</taxon>
        <taxon>Arachnida</taxon>
        <taxon>Acari</taxon>
        <taxon>Parasitiformes</taxon>
        <taxon>Ixodida</taxon>
        <taxon>Ixodoidea</taxon>
        <taxon>Ixodidae</taxon>
        <taxon>Ixodinae</taxon>
        <taxon>Ixodes</taxon>
    </lineage>
</organism>
<keyword evidence="1" id="KW-0479">Metal-binding</keyword>
<dbReference type="SUPFAM" id="SSF57850">
    <property type="entry name" value="RING/U-box"/>
    <property type="match status" value="1"/>
</dbReference>
<reference evidence="4" key="1">
    <citation type="journal article" date="2015" name="PLoS Negl. Trop. Dis.">
        <title>Deep Sequencing Analysis of the Ixodes ricinus Haemocytome.</title>
        <authorList>
            <person name="Kotsyfakis M."/>
            <person name="Kopacek P."/>
            <person name="Franta Z."/>
            <person name="Pedra J.H."/>
            <person name="Ribeiro J.M."/>
        </authorList>
    </citation>
    <scope>NUCLEOTIDE SEQUENCE</scope>
</reference>
<keyword evidence="3" id="KW-0862">Zinc</keyword>
<dbReference type="GO" id="GO:0008270">
    <property type="term" value="F:zinc ion binding"/>
    <property type="evidence" value="ECO:0007669"/>
    <property type="project" value="UniProtKB-KW"/>
</dbReference>
<protein>
    <submittedName>
        <fullName evidence="4">Putative secreted protein</fullName>
    </submittedName>
</protein>
<evidence type="ECO:0000313" key="4">
    <source>
        <dbReference type="EMBL" id="JAC92521.1"/>
    </source>
</evidence>
<keyword evidence="2" id="KW-0863">Zinc-finger</keyword>
<dbReference type="InterPro" id="IPR013083">
    <property type="entry name" value="Znf_RING/FYVE/PHD"/>
</dbReference>
<dbReference type="PROSITE" id="PS00518">
    <property type="entry name" value="ZF_RING_1"/>
    <property type="match status" value="1"/>
</dbReference>
<feature type="non-terminal residue" evidence="4">
    <location>
        <position position="119"/>
    </location>
</feature>
<dbReference type="InterPro" id="IPR017907">
    <property type="entry name" value="Znf_RING_CS"/>
</dbReference>
<proteinExistence type="evidence at transcript level"/>
<dbReference type="AlphaFoldDB" id="A0A090X845"/>
<evidence type="ECO:0000256" key="1">
    <source>
        <dbReference type="ARBA" id="ARBA00022723"/>
    </source>
</evidence>
<dbReference type="EMBL" id="GBIH01002189">
    <property type="protein sequence ID" value="JAC92521.1"/>
    <property type="molecule type" value="mRNA"/>
</dbReference>